<evidence type="ECO:0000256" key="1">
    <source>
        <dbReference type="SAM" id="MobiDB-lite"/>
    </source>
</evidence>
<protein>
    <submittedName>
        <fullName evidence="2">Uncharacterized protein</fullName>
    </submittedName>
</protein>
<reference evidence="2 3" key="1">
    <citation type="journal article" date="2019" name="Nat. Ecol. Evol.">
        <title>Megaphylogeny resolves global patterns of mushroom evolution.</title>
        <authorList>
            <person name="Varga T."/>
            <person name="Krizsan K."/>
            <person name="Foldi C."/>
            <person name="Dima B."/>
            <person name="Sanchez-Garcia M."/>
            <person name="Sanchez-Ramirez S."/>
            <person name="Szollosi G.J."/>
            <person name="Szarkandi J.G."/>
            <person name="Papp V."/>
            <person name="Albert L."/>
            <person name="Andreopoulos W."/>
            <person name="Angelini C."/>
            <person name="Antonin V."/>
            <person name="Barry K.W."/>
            <person name="Bougher N.L."/>
            <person name="Buchanan P."/>
            <person name="Buyck B."/>
            <person name="Bense V."/>
            <person name="Catcheside P."/>
            <person name="Chovatia M."/>
            <person name="Cooper J."/>
            <person name="Damon W."/>
            <person name="Desjardin D."/>
            <person name="Finy P."/>
            <person name="Geml J."/>
            <person name="Haridas S."/>
            <person name="Hughes K."/>
            <person name="Justo A."/>
            <person name="Karasinski D."/>
            <person name="Kautmanova I."/>
            <person name="Kiss B."/>
            <person name="Kocsube S."/>
            <person name="Kotiranta H."/>
            <person name="LaButti K.M."/>
            <person name="Lechner B.E."/>
            <person name="Liimatainen K."/>
            <person name="Lipzen A."/>
            <person name="Lukacs Z."/>
            <person name="Mihaltcheva S."/>
            <person name="Morgado L.N."/>
            <person name="Niskanen T."/>
            <person name="Noordeloos M.E."/>
            <person name="Ohm R.A."/>
            <person name="Ortiz-Santana B."/>
            <person name="Ovrebo C."/>
            <person name="Racz N."/>
            <person name="Riley R."/>
            <person name="Savchenko A."/>
            <person name="Shiryaev A."/>
            <person name="Soop K."/>
            <person name="Spirin V."/>
            <person name="Szebenyi C."/>
            <person name="Tomsovsky M."/>
            <person name="Tulloss R.E."/>
            <person name="Uehling J."/>
            <person name="Grigoriev I.V."/>
            <person name="Vagvolgyi C."/>
            <person name="Papp T."/>
            <person name="Martin F.M."/>
            <person name="Miettinen O."/>
            <person name="Hibbett D.S."/>
            <person name="Nagy L.G."/>
        </authorList>
    </citation>
    <scope>NUCLEOTIDE SEQUENCE [LARGE SCALE GENOMIC DNA]</scope>
    <source>
        <strain evidence="2 3">OMC1185</strain>
    </source>
</reference>
<name>A0A5C3N863_9AGAM</name>
<accession>A0A5C3N863</accession>
<dbReference type="OrthoDB" id="2749112at2759"/>
<dbReference type="Proteomes" id="UP000305948">
    <property type="component" value="Unassembled WGS sequence"/>
</dbReference>
<dbReference type="EMBL" id="ML213508">
    <property type="protein sequence ID" value="TFK52987.1"/>
    <property type="molecule type" value="Genomic_DNA"/>
</dbReference>
<evidence type="ECO:0000313" key="2">
    <source>
        <dbReference type="EMBL" id="TFK52987.1"/>
    </source>
</evidence>
<dbReference type="AlphaFoldDB" id="A0A5C3N863"/>
<feature type="region of interest" description="Disordered" evidence="1">
    <location>
        <begin position="1"/>
        <end position="21"/>
    </location>
</feature>
<evidence type="ECO:0000313" key="3">
    <source>
        <dbReference type="Proteomes" id="UP000305948"/>
    </source>
</evidence>
<proteinExistence type="predicted"/>
<keyword evidence="3" id="KW-1185">Reference proteome</keyword>
<organism evidence="2 3">
    <name type="scientific">Heliocybe sulcata</name>
    <dbReference type="NCBI Taxonomy" id="5364"/>
    <lineage>
        <taxon>Eukaryota</taxon>
        <taxon>Fungi</taxon>
        <taxon>Dikarya</taxon>
        <taxon>Basidiomycota</taxon>
        <taxon>Agaricomycotina</taxon>
        <taxon>Agaricomycetes</taxon>
        <taxon>Gloeophyllales</taxon>
        <taxon>Gloeophyllaceae</taxon>
        <taxon>Heliocybe</taxon>
    </lineage>
</organism>
<gene>
    <name evidence="2" type="ORF">OE88DRAFT_1329127</name>
</gene>
<sequence>MPAIVPGVWRTKRQGDSKRSGCGGLMLPDAVAAQLTSTASTPCTPVFQVRRSIRNPPSPSGSRFSLRLGLCAPWMYPYSYRPSISTYRTDEGEQVVSQLPPMTTQEDLLQERGLYDSYLYRDGYQGAPYDDPAINQRRGALARVLQRNPAGSEETETIIHEVTIAGAPITMLIPMH</sequence>